<organism evidence="1 2">
    <name type="scientific">Lachnoanaerobaculum orale</name>
    <dbReference type="NCBI Taxonomy" id="979627"/>
    <lineage>
        <taxon>Bacteria</taxon>
        <taxon>Bacillati</taxon>
        <taxon>Bacillota</taxon>
        <taxon>Clostridia</taxon>
        <taxon>Lachnospirales</taxon>
        <taxon>Lachnospiraceae</taxon>
        <taxon>Lachnoanaerobaculum</taxon>
    </lineage>
</organism>
<dbReference type="EMBL" id="RRCM01000001">
    <property type="protein sequence ID" value="RRJ16769.1"/>
    <property type="molecule type" value="Genomic_DNA"/>
</dbReference>
<keyword evidence="2" id="KW-1185">Reference proteome</keyword>
<proteinExistence type="predicted"/>
<dbReference type="Proteomes" id="UP000276982">
    <property type="component" value="Unassembled WGS sequence"/>
</dbReference>
<gene>
    <name evidence="1" type="ORF">EHW90_07240</name>
</gene>
<name>A0A3P3Q8M5_9FIRM</name>
<reference evidence="1 2" key="1">
    <citation type="submission" date="2018-11" db="EMBL/GenBank/DDBJ databases">
        <title>Genome sequencing of Lachnoanaerobaculum orale DSM 24553T.</title>
        <authorList>
            <person name="Kook J.-K."/>
            <person name="Park S.-N."/>
            <person name="Lim Y.K."/>
        </authorList>
    </citation>
    <scope>NUCLEOTIDE SEQUENCE [LARGE SCALE GENOMIC DNA]</scope>
    <source>
        <strain evidence="1 2">DSM 24553</strain>
    </source>
</reference>
<comment type="caution">
    <text evidence="1">The sequence shown here is derived from an EMBL/GenBank/DDBJ whole genome shotgun (WGS) entry which is preliminary data.</text>
</comment>
<protein>
    <submittedName>
        <fullName evidence="1">Uncharacterized protein</fullName>
    </submittedName>
</protein>
<evidence type="ECO:0000313" key="2">
    <source>
        <dbReference type="Proteomes" id="UP000276982"/>
    </source>
</evidence>
<dbReference type="AlphaFoldDB" id="A0A3P3Q8M5"/>
<evidence type="ECO:0000313" key="1">
    <source>
        <dbReference type="EMBL" id="RRJ16769.1"/>
    </source>
</evidence>
<accession>A0A3P3Q8M5</accession>
<dbReference type="RefSeq" id="WP_124952183.1">
    <property type="nucleotide sequence ID" value="NZ_CAJPLI010000090.1"/>
</dbReference>
<sequence>MVAKSFDINFDRKTREGRPISSTVLVEEVGEAWDKSFVMIFPMTSEILSNRSVGELELGIGNYLIDKKVPIIDFYSHNN</sequence>